<protein>
    <recommendedName>
        <fullName evidence="3">Arginase family protein</fullName>
    </recommendedName>
</protein>
<dbReference type="RefSeq" id="WP_103879337.1">
    <property type="nucleotide sequence ID" value="NZ_FNVG01000004.1"/>
</dbReference>
<evidence type="ECO:0000313" key="1">
    <source>
        <dbReference type="EMBL" id="SEF82486.1"/>
    </source>
</evidence>
<proteinExistence type="predicted"/>
<dbReference type="Gene3D" id="3.40.800.10">
    <property type="entry name" value="Ureohydrolase domain"/>
    <property type="match status" value="1"/>
</dbReference>
<gene>
    <name evidence="1" type="ORF">SAMN04488244_10457</name>
</gene>
<organism evidence="1 2">
    <name type="scientific">Vibrio hangzhouensis</name>
    <dbReference type="NCBI Taxonomy" id="462991"/>
    <lineage>
        <taxon>Bacteria</taxon>
        <taxon>Pseudomonadati</taxon>
        <taxon>Pseudomonadota</taxon>
        <taxon>Gammaproteobacteria</taxon>
        <taxon>Vibrionales</taxon>
        <taxon>Vibrionaceae</taxon>
        <taxon>Vibrio</taxon>
    </lineage>
</organism>
<name>A0A1H5V5L6_9VIBR</name>
<dbReference type="EMBL" id="FNVG01000004">
    <property type="protein sequence ID" value="SEF82486.1"/>
    <property type="molecule type" value="Genomic_DNA"/>
</dbReference>
<dbReference type="OrthoDB" id="5902234at2"/>
<keyword evidence="2" id="KW-1185">Reference proteome</keyword>
<dbReference type="AlphaFoldDB" id="A0A1H5V5L6"/>
<sequence length="284" mass="32569">MLNVFKQLWKRRYHPALESQLSVFTVSEAIKPMNNAQFEDADSLLETAYDWLSAQQKSHSMRKIGHYPILGSYCPERPYFESPVAKLDFTSQLNQQLSVGAMPMVITNCHETLLDIIPNLLIDKDEIGIVNINSELLLDQCLDVTVGSMLHFALNRYNECRAFHIGIDNNRCNKKQLEYAEDMGCDWLLSNEVVYRNRAMIKEQLARFISHCDKLVVTIDLPSISRHNSNLEKHKLDVAMVLRVLRQCLASDKVLLVQLVGAKEQHIYSKPTQLLVQETGLFFS</sequence>
<reference evidence="2" key="1">
    <citation type="submission" date="2016-10" db="EMBL/GenBank/DDBJ databases">
        <authorList>
            <person name="Varghese N."/>
            <person name="Submissions S."/>
        </authorList>
    </citation>
    <scope>NUCLEOTIDE SEQUENCE [LARGE SCALE GENOMIC DNA]</scope>
    <source>
        <strain evidence="2">CGMCC 1.7062</strain>
    </source>
</reference>
<dbReference type="Proteomes" id="UP000236721">
    <property type="component" value="Unassembled WGS sequence"/>
</dbReference>
<dbReference type="SUPFAM" id="SSF52768">
    <property type="entry name" value="Arginase/deacetylase"/>
    <property type="match status" value="1"/>
</dbReference>
<evidence type="ECO:0000313" key="2">
    <source>
        <dbReference type="Proteomes" id="UP000236721"/>
    </source>
</evidence>
<evidence type="ECO:0008006" key="3">
    <source>
        <dbReference type="Google" id="ProtNLM"/>
    </source>
</evidence>
<accession>A0A1H5V5L6</accession>
<dbReference type="InterPro" id="IPR023696">
    <property type="entry name" value="Ureohydrolase_dom_sf"/>
</dbReference>